<dbReference type="AlphaFoldDB" id="A0AAD1T5T0"/>
<evidence type="ECO:0000313" key="1">
    <source>
        <dbReference type="EMBL" id="CAH2319344.1"/>
    </source>
</evidence>
<reference evidence="1" key="1">
    <citation type="submission" date="2022-03" db="EMBL/GenBank/DDBJ databases">
        <authorList>
            <person name="Alioto T."/>
            <person name="Alioto T."/>
            <person name="Gomez Garrido J."/>
        </authorList>
    </citation>
    <scope>NUCLEOTIDE SEQUENCE</scope>
</reference>
<proteinExistence type="predicted"/>
<dbReference type="Proteomes" id="UP001295444">
    <property type="component" value="Chromosome 10"/>
</dbReference>
<dbReference type="EMBL" id="OW240921">
    <property type="protein sequence ID" value="CAH2319344.1"/>
    <property type="molecule type" value="Genomic_DNA"/>
</dbReference>
<name>A0AAD1T5T0_PELCU</name>
<keyword evidence="2" id="KW-1185">Reference proteome</keyword>
<feature type="non-terminal residue" evidence="1">
    <location>
        <position position="85"/>
    </location>
</feature>
<gene>
    <name evidence="1" type="ORF">PECUL_23A044637</name>
</gene>
<accession>A0AAD1T5T0</accession>
<evidence type="ECO:0000313" key="2">
    <source>
        <dbReference type="Proteomes" id="UP001295444"/>
    </source>
</evidence>
<sequence length="85" mass="9293">MSQPKAKKSMAKTAKIAFFGQKTTHTESALPALQDGGEDTDVEAVYQATEGPRLQDCLTKSHFEKAMDTMSNTLITTWKATADQI</sequence>
<protein>
    <submittedName>
        <fullName evidence="1">Uncharacterized protein</fullName>
    </submittedName>
</protein>
<organism evidence="1 2">
    <name type="scientific">Pelobates cultripes</name>
    <name type="common">Western spadefoot toad</name>
    <dbReference type="NCBI Taxonomy" id="61616"/>
    <lineage>
        <taxon>Eukaryota</taxon>
        <taxon>Metazoa</taxon>
        <taxon>Chordata</taxon>
        <taxon>Craniata</taxon>
        <taxon>Vertebrata</taxon>
        <taxon>Euteleostomi</taxon>
        <taxon>Amphibia</taxon>
        <taxon>Batrachia</taxon>
        <taxon>Anura</taxon>
        <taxon>Pelobatoidea</taxon>
        <taxon>Pelobatidae</taxon>
        <taxon>Pelobates</taxon>
    </lineage>
</organism>